<dbReference type="AlphaFoldDB" id="A0A9R1X941"/>
<name>A0A9R1X941_LACSA</name>
<comment type="caution">
    <text evidence="2">The sequence shown here is derived from an EMBL/GenBank/DDBJ whole genome shotgun (WGS) entry which is preliminary data.</text>
</comment>
<sequence>MIVFGVGANSDEVAHWGSPLGCEPTILPFNYLGVPVGANMCLKKHWQPTLSFGGRLTLIKSVLGNLLTYFMSLFVAPTGIIDKLEKLRRRFLWGGSEGQSKIHWVSWNKIIANKTAGGLGVGSIKAFNTALIIKWWWRFRLEPESIWAKAISSMHNLVGKLDHIFSLKTLTGVWNNIACSQKDLDKCGITLGMVLKIQSMNGGVDWRCPLTTTGDYQVKALRKKLDNCIPVNIGRFEWVKEVPIKGQIPTTEALATRGVNVNSTTCCQCGDEEESPDHVLVQCSHAQTIWNWILKWCNVQQANSSSIHGVLDFASNWAFTRDFPIYIPNFIPFPLKL</sequence>
<proteinExistence type="predicted"/>
<protein>
    <recommendedName>
        <fullName evidence="1">Reverse transcriptase zinc-binding domain-containing protein</fullName>
    </recommendedName>
</protein>
<gene>
    <name evidence="2" type="ORF">LSAT_V11C600301020</name>
</gene>
<feature type="domain" description="Reverse transcriptase zinc-binding" evidence="1">
    <location>
        <begin position="233"/>
        <end position="290"/>
    </location>
</feature>
<dbReference type="Pfam" id="PF13966">
    <property type="entry name" value="zf-RVT"/>
    <property type="match status" value="1"/>
</dbReference>
<dbReference type="PANTHER" id="PTHR33116">
    <property type="entry name" value="REVERSE TRANSCRIPTASE ZINC-BINDING DOMAIN-CONTAINING PROTEIN-RELATED-RELATED"/>
    <property type="match status" value="1"/>
</dbReference>
<organism evidence="2 3">
    <name type="scientific">Lactuca sativa</name>
    <name type="common">Garden lettuce</name>
    <dbReference type="NCBI Taxonomy" id="4236"/>
    <lineage>
        <taxon>Eukaryota</taxon>
        <taxon>Viridiplantae</taxon>
        <taxon>Streptophyta</taxon>
        <taxon>Embryophyta</taxon>
        <taxon>Tracheophyta</taxon>
        <taxon>Spermatophyta</taxon>
        <taxon>Magnoliopsida</taxon>
        <taxon>eudicotyledons</taxon>
        <taxon>Gunneridae</taxon>
        <taxon>Pentapetalae</taxon>
        <taxon>asterids</taxon>
        <taxon>campanulids</taxon>
        <taxon>Asterales</taxon>
        <taxon>Asteraceae</taxon>
        <taxon>Cichorioideae</taxon>
        <taxon>Cichorieae</taxon>
        <taxon>Lactucinae</taxon>
        <taxon>Lactuca</taxon>
    </lineage>
</organism>
<dbReference type="PANTHER" id="PTHR33116:SF79">
    <property type="entry name" value="REVERSE TRANSCRIPTASE DOMAIN, ZINC FINGER, CCHC-TYPE-RELATED"/>
    <property type="match status" value="1"/>
</dbReference>
<reference evidence="2 3" key="1">
    <citation type="journal article" date="2017" name="Nat. Commun.">
        <title>Genome assembly with in vitro proximity ligation data and whole-genome triplication in lettuce.</title>
        <authorList>
            <person name="Reyes-Chin-Wo S."/>
            <person name="Wang Z."/>
            <person name="Yang X."/>
            <person name="Kozik A."/>
            <person name="Arikit S."/>
            <person name="Song C."/>
            <person name="Xia L."/>
            <person name="Froenicke L."/>
            <person name="Lavelle D.O."/>
            <person name="Truco M.J."/>
            <person name="Xia R."/>
            <person name="Zhu S."/>
            <person name="Xu C."/>
            <person name="Xu H."/>
            <person name="Xu X."/>
            <person name="Cox K."/>
            <person name="Korf I."/>
            <person name="Meyers B.C."/>
            <person name="Michelmore R.W."/>
        </authorList>
    </citation>
    <scope>NUCLEOTIDE SEQUENCE [LARGE SCALE GENOMIC DNA]</scope>
    <source>
        <strain evidence="3">cv. Salinas</strain>
        <tissue evidence="2">Seedlings</tissue>
    </source>
</reference>
<dbReference type="EMBL" id="NBSK02000006">
    <property type="protein sequence ID" value="KAJ0202024.1"/>
    <property type="molecule type" value="Genomic_DNA"/>
</dbReference>
<dbReference type="Proteomes" id="UP000235145">
    <property type="component" value="Unassembled WGS sequence"/>
</dbReference>
<evidence type="ECO:0000313" key="3">
    <source>
        <dbReference type="Proteomes" id="UP000235145"/>
    </source>
</evidence>
<dbReference type="InterPro" id="IPR026960">
    <property type="entry name" value="RVT-Znf"/>
</dbReference>
<evidence type="ECO:0000259" key="1">
    <source>
        <dbReference type="Pfam" id="PF13966"/>
    </source>
</evidence>
<evidence type="ECO:0000313" key="2">
    <source>
        <dbReference type="EMBL" id="KAJ0202024.1"/>
    </source>
</evidence>
<keyword evidence="3" id="KW-1185">Reference proteome</keyword>
<accession>A0A9R1X941</accession>